<dbReference type="SUPFAM" id="SSF57440">
    <property type="entry name" value="Kringle-like"/>
    <property type="match status" value="1"/>
</dbReference>
<reference evidence="5 7" key="2">
    <citation type="journal article" date="2013" name="Nature">
        <title>Insights into bilaterian evolution from three spiralian genomes.</title>
        <authorList>
            <person name="Simakov O."/>
            <person name="Marletaz F."/>
            <person name="Cho S.J."/>
            <person name="Edsinger-Gonzales E."/>
            <person name="Havlak P."/>
            <person name="Hellsten U."/>
            <person name="Kuo D.H."/>
            <person name="Larsson T."/>
            <person name="Lv J."/>
            <person name="Arendt D."/>
            <person name="Savage R."/>
            <person name="Osoegawa K."/>
            <person name="de Jong P."/>
            <person name="Grimwood J."/>
            <person name="Chapman J.A."/>
            <person name="Shapiro H."/>
            <person name="Aerts A."/>
            <person name="Otillar R.P."/>
            <person name="Terry A.Y."/>
            <person name="Boore J.L."/>
            <person name="Grigoriev I.V."/>
            <person name="Lindberg D.R."/>
            <person name="Seaver E.C."/>
            <person name="Weisblat D.A."/>
            <person name="Putnam N.H."/>
            <person name="Rokhsar D.S."/>
        </authorList>
    </citation>
    <scope>NUCLEOTIDE SEQUENCE</scope>
    <source>
        <strain evidence="5 7">I ESC-2004</strain>
    </source>
</reference>
<keyword evidence="2" id="KW-1015">Disulfide bond</keyword>
<dbReference type="GO" id="GO:0005102">
    <property type="term" value="F:signaling receptor binding"/>
    <property type="evidence" value="ECO:0007669"/>
    <property type="project" value="TreeGrafter"/>
</dbReference>
<accession>R7U5C9</accession>
<dbReference type="PROSITE" id="PS50070">
    <property type="entry name" value="KRINGLE_2"/>
    <property type="match status" value="1"/>
</dbReference>
<sequence length="96" mass="10780">GKSYDGRMQSTPEGRICQRLDSQHPHTHGFVTWTSHGGITHNENFCRNPGKAGSVNSIGPLCFTMDQDTPFEFFTNVPYCPEGTFDCLCFRYSIQA</sequence>
<evidence type="ECO:0000313" key="5">
    <source>
        <dbReference type="EMBL" id="ELU01575.1"/>
    </source>
</evidence>
<dbReference type="SMART" id="SM00130">
    <property type="entry name" value="KR"/>
    <property type="match status" value="1"/>
</dbReference>
<dbReference type="EnsemblMetazoa" id="CapteT122352">
    <property type="protein sequence ID" value="CapteP122352"/>
    <property type="gene ID" value="CapteG122352"/>
</dbReference>
<dbReference type="InterPro" id="IPR050759">
    <property type="entry name" value="Serine_protease_kringle"/>
</dbReference>
<comment type="caution">
    <text evidence="3">Lacks conserved residue(s) required for the propagation of feature annotation.</text>
</comment>
<dbReference type="HOGENOM" id="CLU_158332_0_0_1"/>
<evidence type="ECO:0000256" key="3">
    <source>
        <dbReference type="PROSITE-ProRule" id="PRU00121"/>
    </source>
</evidence>
<keyword evidence="1 3" id="KW-0420">Kringle</keyword>
<dbReference type="STRING" id="283909.R7U5C9"/>
<evidence type="ECO:0000313" key="6">
    <source>
        <dbReference type="EnsemblMetazoa" id="CapteP122352"/>
    </source>
</evidence>
<evidence type="ECO:0000256" key="1">
    <source>
        <dbReference type="ARBA" id="ARBA00022572"/>
    </source>
</evidence>
<dbReference type="AlphaFoldDB" id="R7U5C9"/>
<proteinExistence type="predicted"/>
<dbReference type="GO" id="GO:0005615">
    <property type="term" value="C:extracellular space"/>
    <property type="evidence" value="ECO:0007669"/>
    <property type="project" value="TreeGrafter"/>
</dbReference>
<dbReference type="EMBL" id="AMQN01009189">
    <property type="status" value="NOT_ANNOTATED_CDS"/>
    <property type="molecule type" value="Genomic_DNA"/>
</dbReference>
<evidence type="ECO:0000259" key="4">
    <source>
        <dbReference type="PROSITE" id="PS50070"/>
    </source>
</evidence>
<reference evidence="7" key="1">
    <citation type="submission" date="2012-12" db="EMBL/GenBank/DDBJ databases">
        <authorList>
            <person name="Hellsten U."/>
            <person name="Grimwood J."/>
            <person name="Chapman J.A."/>
            <person name="Shapiro H."/>
            <person name="Aerts A."/>
            <person name="Otillar R.P."/>
            <person name="Terry A.Y."/>
            <person name="Boore J.L."/>
            <person name="Simakov O."/>
            <person name="Marletaz F."/>
            <person name="Cho S.-J."/>
            <person name="Edsinger-Gonzales E."/>
            <person name="Havlak P."/>
            <person name="Kuo D.-H."/>
            <person name="Larsson T."/>
            <person name="Lv J."/>
            <person name="Arendt D."/>
            <person name="Savage R."/>
            <person name="Osoegawa K."/>
            <person name="de Jong P."/>
            <person name="Lindberg D.R."/>
            <person name="Seaver E.C."/>
            <person name="Weisblat D.A."/>
            <person name="Putnam N.H."/>
            <person name="Grigoriev I.V."/>
            <person name="Rokhsar D.S."/>
        </authorList>
    </citation>
    <scope>NUCLEOTIDE SEQUENCE</scope>
    <source>
        <strain evidence="7">I ESC-2004</strain>
    </source>
</reference>
<feature type="non-terminal residue" evidence="5">
    <location>
        <position position="1"/>
    </location>
</feature>
<dbReference type="Proteomes" id="UP000014760">
    <property type="component" value="Unassembled WGS sequence"/>
</dbReference>
<evidence type="ECO:0000256" key="2">
    <source>
        <dbReference type="ARBA" id="ARBA00023157"/>
    </source>
</evidence>
<dbReference type="OrthoDB" id="272018at2759"/>
<dbReference type="InterPro" id="IPR000001">
    <property type="entry name" value="Kringle"/>
</dbReference>
<dbReference type="InterPro" id="IPR038178">
    <property type="entry name" value="Kringle_sf"/>
</dbReference>
<organism evidence="5">
    <name type="scientific">Capitella teleta</name>
    <name type="common">Polychaete worm</name>
    <dbReference type="NCBI Taxonomy" id="283909"/>
    <lineage>
        <taxon>Eukaryota</taxon>
        <taxon>Metazoa</taxon>
        <taxon>Spiralia</taxon>
        <taxon>Lophotrochozoa</taxon>
        <taxon>Annelida</taxon>
        <taxon>Polychaeta</taxon>
        <taxon>Sedentaria</taxon>
        <taxon>Scolecida</taxon>
        <taxon>Capitellidae</taxon>
        <taxon>Capitella</taxon>
    </lineage>
</organism>
<feature type="domain" description="Kringle" evidence="4">
    <location>
        <begin position="1"/>
        <end position="80"/>
    </location>
</feature>
<name>R7U5C9_CAPTE</name>
<evidence type="ECO:0000313" key="7">
    <source>
        <dbReference type="Proteomes" id="UP000014760"/>
    </source>
</evidence>
<dbReference type="GO" id="GO:0004175">
    <property type="term" value="F:endopeptidase activity"/>
    <property type="evidence" value="ECO:0007669"/>
    <property type="project" value="TreeGrafter"/>
</dbReference>
<dbReference type="PANTHER" id="PTHR24261">
    <property type="entry name" value="PLASMINOGEN-RELATED"/>
    <property type="match status" value="1"/>
</dbReference>
<dbReference type="Gene3D" id="2.40.20.10">
    <property type="entry name" value="Plasminogen Kringle 4"/>
    <property type="match status" value="1"/>
</dbReference>
<dbReference type="EMBL" id="KB304922">
    <property type="protein sequence ID" value="ELU01575.1"/>
    <property type="molecule type" value="Genomic_DNA"/>
</dbReference>
<keyword evidence="7" id="KW-1185">Reference proteome</keyword>
<dbReference type="Pfam" id="PF00051">
    <property type="entry name" value="Kringle"/>
    <property type="match status" value="1"/>
</dbReference>
<protein>
    <recommendedName>
        <fullName evidence="4">Kringle domain-containing protein</fullName>
    </recommendedName>
</protein>
<reference evidence="6" key="3">
    <citation type="submission" date="2015-06" db="UniProtKB">
        <authorList>
            <consortium name="EnsemblMetazoa"/>
        </authorList>
    </citation>
    <scope>IDENTIFICATION</scope>
</reference>
<dbReference type="InterPro" id="IPR013806">
    <property type="entry name" value="Kringle-like"/>
</dbReference>
<dbReference type="PANTHER" id="PTHR24261:SF7">
    <property type="entry name" value="KRINGLE DOMAIN-CONTAINING PROTEIN"/>
    <property type="match status" value="1"/>
</dbReference>
<gene>
    <name evidence="5" type="ORF">CAPTEDRAFT_122352</name>
</gene>